<organism evidence="2 3">
    <name type="scientific">Canavalia gladiata</name>
    <name type="common">Sword bean</name>
    <name type="synonym">Dolichos gladiatus</name>
    <dbReference type="NCBI Taxonomy" id="3824"/>
    <lineage>
        <taxon>Eukaryota</taxon>
        <taxon>Viridiplantae</taxon>
        <taxon>Streptophyta</taxon>
        <taxon>Embryophyta</taxon>
        <taxon>Tracheophyta</taxon>
        <taxon>Spermatophyta</taxon>
        <taxon>Magnoliopsida</taxon>
        <taxon>eudicotyledons</taxon>
        <taxon>Gunneridae</taxon>
        <taxon>Pentapetalae</taxon>
        <taxon>rosids</taxon>
        <taxon>fabids</taxon>
        <taxon>Fabales</taxon>
        <taxon>Fabaceae</taxon>
        <taxon>Papilionoideae</taxon>
        <taxon>50 kb inversion clade</taxon>
        <taxon>NPAAA clade</taxon>
        <taxon>indigoferoid/millettioid clade</taxon>
        <taxon>Phaseoleae</taxon>
        <taxon>Canavalia</taxon>
    </lineage>
</organism>
<evidence type="ECO:0000256" key="1">
    <source>
        <dbReference type="SAM" id="MobiDB-lite"/>
    </source>
</evidence>
<dbReference type="AlphaFoldDB" id="A0AAN9RCW3"/>
<protein>
    <submittedName>
        <fullName evidence="2">Uncharacterized protein</fullName>
    </submittedName>
</protein>
<reference evidence="2 3" key="1">
    <citation type="submission" date="2024-01" db="EMBL/GenBank/DDBJ databases">
        <title>The genomes of 5 underutilized Papilionoideae crops provide insights into root nodulation and disease resistanc.</title>
        <authorList>
            <person name="Jiang F."/>
        </authorList>
    </citation>
    <scope>NUCLEOTIDE SEQUENCE [LARGE SCALE GENOMIC DNA]</scope>
    <source>
        <strain evidence="2">LVBAO_FW01</strain>
        <tissue evidence="2">Leaves</tissue>
    </source>
</reference>
<evidence type="ECO:0000313" key="2">
    <source>
        <dbReference type="EMBL" id="KAK7362028.1"/>
    </source>
</evidence>
<dbReference type="Proteomes" id="UP001367508">
    <property type="component" value="Unassembled WGS sequence"/>
</dbReference>
<evidence type="ECO:0000313" key="3">
    <source>
        <dbReference type="Proteomes" id="UP001367508"/>
    </source>
</evidence>
<feature type="region of interest" description="Disordered" evidence="1">
    <location>
        <begin position="1"/>
        <end position="32"/>
    </location>
</feature>
<gene>
    <name evidence="2" type="ORF">VNO77_04125</name>
</gene>
<dbReference type="EMBL" id="JAYMYQ010000001">
    <property type="protein sequence ID" value="KAK7362028.1"/>
    <property type="molecule type" value="Genomic_DNA"/>
</dbReference>
<feature type="compositionally biased region" description="Basic and acidic residues" evidence="1">
    <location>
        <begin position="1"/>
        <end position="17"/>
    </location>
</feature>
<name>A0AAN9RCW3_CANGL</name>
<comment type="caution">
    <text evidence="2">The sequence shown here is derived from an EMBL/GenBank/DDBJ whole genome shotgun (WGS) entry which is preliminary data.</text>
</comment>
<keyword evidence="3" id="KW-1185">Reference proteome</keyword>
<accession>A0AAN9RCW3</accession>
<proteinExistence type="predicted"/>
<sequence>MEEMKPAKHRGILRESEFSGIDTATTQTRINEENDNDRYYGLGLGVEGTDEIRRVIFLEVDFESKRMRVIILENVAKGMVDRDEAHFATHVNKCEDPI</sequence>